<reference evidence="7 8" key="1">
    <citation type="submission" date="2017-06" db="EMBL/GenBank/DDBJ databases">
        <title>Draft genome sequence of a variant of Elsinoe murrayae.</title>
        <authorList>
            <person name="Cheng Q."/>
        </authorList>
    </citation>
    <scope>NUCLEOTIDE SEQUENCE [LARGE SCALE GENOMIC DNA]</scope>
    <source>
        <strain evidence="7 8">CQ-2017a</strain>
    </source>
</reference>
<dbReference type="AlphaFoldDB" id="A0A2K1QNZ4"/>
<dbReference type="PANTHER" id="PTHR32035">
    <property type="entry name" value="AURORA KINASE A-INTERACTING PROTEIN"/>
    <property type="match status" value="1"/>
</dbReference>
<dbReference type="OrthoDB" id="5364404at2759"/>
<accession>A0A2K1QNZ4</accession>
<evidence type="ECO:0000313" key="7">
    <source>
        <dbReference type="EMBL" id="PNS16669.1"/>
    </source>
</evidence>
<dbReference type="InterPro" id="IPR013177">
    <property type="entry name" value="Ribosomal_mS38_C"/>
</dbReference>
<comment type="caution">
    <text evidence="7">The sequence shown here is derived from an EMBL/GenBank/DDBJ whole genome shotgun (WGS) entry which is preliminary data.</text>
</comment>
<comment type="similarity">
    <text evidence="3">Belongs to the mitochondrion-specific ribosomal protein mS38 family.</text>
</comment>
<feature type="region of interest" description="Disordered" evidence="5">
    <location>
        <begin position="209"/>
        <end position="229"/>
    </location>
</feature>
<dbReference type="Proteomes" id="UP000243797">
    <property type="component" value="Unassembled WGS sequence"/>
</dbReference>
<keyword evidence="2" id="KW-0496">Mitochondrion</keyword>
<evidence type="ECO:0000259" key="6">
    <source>
        <dbReference type="SMART" id="SM01155"/>
    </source>
</evidence>
<dbReference type="InParanoid" id="A0A2K1QNZ4"/>
<dbReference type="PANTHER" id="PTHR32035:SF3">
    <property type="entry name" value="SMALL RIBOSOMAL SUBUNIT PROTEIN MS38"/>
    <property type="match status" value="1"/>
</dbReference>
<keyword evidence="8" id="KW-1185">Reference proteome</keyword>
<evidence type="ECO:0000256" key="4">
    <source>
        <dbReference type="ARBA" id="ARBA00035682"/>
    </source>
</evidence>
<feature type="region of interest" description="Disordered" evidence="5">
    <location>
        <begin position="1"/>
        <end position="26"/>
    </location>
</feature>
<dbReference type="EMBL" id="NKHZ01000055">
    <property type="protein sequence ID" value="PNS16669.1"/>
    <property type="molecule type" value="Genomic_DNA"/>
</dbReference>
<organism evidence="7 8">
    <name type="scientific">Sphaceloma murrayae</name>
    <dbReference type="NCBI Taxonomy" id="2082308"/>
    <lineage>
        <taxon>Eukaryota</taxon>
        <taxon>Fungi</taxon>
        <taxon>Dikarya</taxon>
        <taxon>Ascomycota</taxon>
        <taxon>Pezizomycotina</taxon>
        <taxon>Dothideomycetes</taxon>
        <taxon>Dothideomycetidae</taxon>
        <taxon>Myriangiales</taxon>
        <taxon>Elsinoaceae</taxon>
        <taxon>Sphaceloma</taxon>
    </lineage>
</organism>
<evidence type="ECO:0000313" key="8">
    <source>
        <dbReference type="Proteomes" id="UP000243797"/>
    </source>
</evidence>
<evidence type="ECO:0000256" key="5">
    <source>
        <dbReference type="SAM" id="MobiDB-lite"/>
    </source>
</evidence>
<evidence type="ECO:0000256" key="2">
    <source>
        <dbReference type="ARBA" id="ARBA00023128"/>
    </source>
</evidence>
<comment type="subcellular location">
    <subcellularLocation>
        <location evidence="1">Mitochondrion</location>
    </subcellularLocation>
</comment>
<gene>
    <name evidence="7" type="ORF">CAC42_4633</name>
</gene>
<dbReference type="STRING" id="2082308.A0A2K1QNZ4"/>
<name>A0A2K1QNZ4_9PEZI</name>
<dbReference type="SMART" id="SM01155">
    <property type="entry name" value="DUF1713"/>
    <property type="match status" value="1"/>
</dbReference>
<protein>
    <recommendedName>
        <fullName evidence="4">Small ribosomal subunit protein mS38</fullName>
    </recommendedName>
</protein>
<evidence type="ECO:0000256" key="1">
    <source>
        <dbReference type="ARBA" id="ARBA00004173"/>
    </source>
</evidence>
<feature type="compositionally biased region" description="Polar residues" evidence="5">
    <location>
        <begin position="213"/>
        <end position="229"/>
    </location>
</feature>
<evidence type="ECO:0000256" key="3">
    <source>
        <dbReference type="ARBA" id="ARBA00035647"/>
    </source>
</evidence>
<dbReference type="GO" id="GO:0005739">
    <property type="term" value="C:mitochondrion"/>
    <property type="evidence" value="ECO:0007669"/>
    <property type="project" value="UniProtKB-SubCell"/>
</dbReference>
<sequence length="333" mass="37450">MPIANNENAKSNSWFDSLPSVPSTNAMSERDLKLSSLFALHRPLALDMPLPPVTPQYAFEKLFEPSTSHKAQPADVVATLQSTISALESSAQSQSSDLRWSVVQESPSNSANGGVRHLDGQPRRPVNVEDFVKQLHPYMKPPAPVPVPQLSASQQKARKARDLKRRQESNQDYRATIVLRQVDGQDYMTGELESMEPIIGQRMSNVARKMRGESSSTARHPPQTQTPNQARRAIMSFGKRVKMRKVMMILGQRYQPRYVSVAPRGPYARRRAAAAATDGVEGSSMVAVGEVQNQPQGIMEAISVKRQRKLKMKKHKYKKLMKRTRNLRRRLDK</sequence>
<feature type="domain" description="Ribosomal protein mS38 C-terminal" evidence="6">
    <location>
        <begin position="300"/>
        <end position="333"/>
    </location>
</feature>
<proteinExistence type="inferred from homology"/>
<dbReference type="Pfam" id="PF08213">
    <property type="entry name" value="COX24_C"/>
    <property type="match status" value="1"/>
</dbReference>